<evidence type="ECO:0000256" key="7">
    <source>
        <dbReference type="ARBA" id="ARBA00022692"/>
    </source>
</evidence>
<dbReference type="EC" id="2.7.13.3" evidence="3"/>
<dbReference type="SMART" id="SM00388">
    <property type="entry name" value="HisKA"/>
    <property type="match status" value="1"/>
</dbReference>
<evidence type="ECO:0000259" key="15">
    <source>
        <dbReference type="PROSITE" id="PS50109"/>
    </source>
</evidence>
<dbReference type="Gene3D" id="6.10.340.10">
    <property type="match status" value="1"/>
</dbReference>
<reference evidence="18" key="1">
    <citation type="journal article" date="2019" name="Int. J. Syst. Evol. Microbiol.">
        <title>The Global Catalogue of Microorganisms (GCM) 10K type strain sequencing project: providing services to taxonomists for standard genome sequencing and annotation.</title>
        <authorList>
            <consortium name="The Broad Institute Genomics Platform"/>
            <consortium name="The Broad Institute Genome Sequencing Center for Infectious Disease"/>
            <person name="Wu L."/>
            <person name="Ma J."/>
        </authorList>
    </citation>
    <scope>NUCLEOTIDE SEQUENCE [LARGE SCALE GENOMIC DNA]</scope>
    <source>
        <strain evidence="18">CCUG 53270</strain>
    </source>
</reference>
<dbReference type="InterPro" id="IPR036097">
    <property type="entry name" value="HisK_dim/P_sf"/>
</dbReference>
<keyword evidence="13 14" id="KW-0472">Membrane</keyword>
<protein>
    <recommendedName>
        <fullName evidence="3">histidine kinase</fullName>
        <ecNumber evidence="3">2.7.13.3</ecNumber>
    </recommendedName>
</protein>
<evidence type="ECO:0000256" key="5">
    <source>
        <dbReference type="ARBA" id="ARBA00022553"/>
    </source>
</evidence>
<evidence type="ECO:0000259" key="16">
    <source>
        <dbReference type="PROSITE" id="PS50885"/>
    </source>
</evidence>
<dbReference type="PRINTS" id="PR00344">
    <property type="entry name" value="BCTRLSENSOR"/>
</dbReference>
<keyword evidence="6" id="KW-0808">Transferase</keyword>
<dbReference type="SUPFAM" id="SSF158472">
    <property type="entry name" value="HAMP domain-like"/>
    <property type="match status" value="1"/>
</dbReference>
<keyword evidence="18" id="KW-1185">Reference proteome</keyword>
<dbReference type="CDD" id="cd00082">
    <property type="entry name" value="HisKA"/>
    <property type="match status" value="1"/>
</dbReference>
<evidence type="ECO:0000256" key="12">
    <source>
        <dbReference type="ARBA" id="ARBA00023012"/>
    </source>
</evidence>
<comment type="caution">
    <text evidence="17">The sequence shown here is derived from an EMBL/GenBank/DDBJ whole genome shotgun (WGS) entry which is preliminary data.</text>
</comment>
<dbReference type="Pfam" id="PF00672">
    <property type="entry name" value="HAMP"/>
    <property type="match status" value="1"/>
</dbReference>
<evidence type="ECO:0000256" key="14">
    <source>
        <dbReference type="SAM" id="Phobius"/>
    </source>
</evidence>
<evidence type="ECO:0000256" key="8">
    <source>
        <dbReference type="ARBA" id="ARBA00022741"/>
    </source>
</evidence>
<evidence type="ECO:0000313" key="17">
    <source>
        <dbReference type="EMBL" id="MFD1225011.1"/>
    </source>
</evidence>
<evidence type="ECO:0000256" key="4">
    <source>
        <dbReference type="ARBA" id="ARBA00022475"/>
    </source>
</evidence>
<proteinExistence type="predicted"/>
<accession>A0ABW3UYI8</accession>
<dbReference type="Gene3D" id="1.10.287.130">
    <property type="match status" value="1"/>
</dbReference>
<dbReference type="InterPro" id="IPR003660">
    <property type="entry name" value="HAMP_dom"/>
</dbReference>
<keyword evidence="10" id="KW-0067">ATP-binding</keyword>
<keyword evidence="11 14" id="KW-1133">Transmembrane helix</keyword>
<dbReference type="PROSITE" id="PS50885">
    <property type="entry name" value="HAMP"/>
    <property type="match status" value="1"/>
</dbReference>
<dbReference type="InterPro" id="IPR036890">
    <property type="entry name" value="HATPase_C_sf"/>
</dbReference>
<dbReference type="InterPro" id="IPR003594">
    <property type="entry name" value="HATPase_dom"/>
</dbReference>
<dbReference type="SUPFAM" id="SSF55874">
    <property type="entry name" value="ATPase domain of HSP90 chaperone/DNA topoisomerase II/histidine kinase"/>
    <property type="match status" value="1"/>
</dbReference>
<keyword evidence="7 14" id="KW-0812">Transmembrane</keyword>
<dbReference type="CDD" id="cd06225">
    <property type="entry name" value="HAMP"/>
    <property type="match status" value="1"/>
</dbReference>
<evidence type="ECO:0000256" key="10">
    <source>
        <dbReference type="ARBA" id="ARBA00022840"/>
    </source>
</evidence>
<sequence length="493" mass="56700">MGSHKRYRFTFFQRLFLSHLIVCLLILGLLSFGFAYYTKQQIYQAETEELTTTAKVISRMFSREEDEPQPALQAYRTLLVERKISFILFDKTGEMAYRDPKMPSAYRSKPFLDGLKAKIFNMNENESFIVNRNTEEPLVVLGKPIRPKSQKGDMYLFVFSPLHGYQETVQSFNKALIYLFAVVFLLAVIVSLLISRNMSKSIQPLRRATRQIAAGQYEARLPVTRTDELGDLAFDFNAMAAQLEASSKKLNQYETMRRQFIMDVTHELRTPLTSIRGIIEGLKSNLVTQPEDKQKYYGIIEKETFRLIRLINELLDTEKIENGMITLHKKHIPLKELMEVVSESLEILLEAKHLQIIIECDPMLLVYGDYDRLMQILINLVKNSIQFTDYGSIRLRGQETETETRIQISDTGQGMTLEEQEYIWERFYKADPSRSKSNSETGLGLSIVKRLVEAHQGTIEVQSTPGMGSEFLITLPKAQTETTSPAETDSRDS</sequence>
<comment type="catalytic activity">
    <reaction evidence="1">
        <text>ATP + protein L-histidine = ADP + protein N-phospho-L-histidine.</text>
        <dbReference type="EC" id="2.7.13.3"/>
    </reaction>
</comment>
<dbReference type="InterPro" id="IPR050398">
    <property type="entry name" value="HssS/ArlS-like"/>
</dbReference>
<dbReference type="SMART" id="SM00387">
    <property type="entry name" value="HATPase_c"/>
    <property type="match status" value="1"/>
</dbReference>
<dbReference type="SUPFAM" id="SSF47384">
    <property type="entry name" value="Homodimeric domain of signal transducing histidine kinase"/>
    <property type="match status" value="1"/>
</dbReference>
<evidence type="ECO:0000256" key="9">
    <source>
        <dbReference type="ARBA" id="ARBA00022777"/>
    </source>
</evidence>
<evidence type="ECO:0000256" key="6">
    <source>
        <dbReference type="ARBA" id="ARBA00022679"/>
    </source>
</evidence>
<dbReference type="PANTHER" id="PTHR45528:SF1">
    <property type="entry name" value="SENSOR HISTIDINE KINASE CPXA"/>
    <property type="match status" value="1"/>
</dbReference>
<dbReference type="GO" id="GO:0016301">
    <property type="term" value="F:kinase activity"/>
    <property type="evidence" value="ECO:0007669"/>
    <property type="project" value="UniProtKB-KW"/>
</dbReference>
<dbReference type="Pfam" id="PF02518">
    <property type="entry name" value="HATPase_c"/>
    <property type="match status" value="1"/>
</dbReference>
<dbReference type="InterPro" id="IPR004358">
    <property type="entry name" value="Sig_transdc_His_kin-like_C"/>
</dbReference>
<organism evidence="17 18">
    <name type="scientific">Paenibacillus vulneris</name>
    <dbReference type="NCBI Taxonomy" id="1133364"/>
    <lineage>
        <taxon>Bacteria</taxon>
        <taxon>Bacillati</taxon>
        <taxon>Bacillota</taxon>
        <taxon>Bacilli</taxon>
        <taxon>Bacillales</taxon>
        <taxon>Paenibacillaceae</taxon>
        <taxon>Paenibacillus</taxon>
    </lineage>
</organism>
<feature type="domain" description="Histidine kinase" evidence="15">
    <location>
        <begin position="263"/>
        <end position="479"/>
    </location>
</feature>
<evidence type="ECO:0000256" key="2">
    <source>
        <dbReference type="ARBA" id="ARBA00004651"/>
    </source>
</evidence>
<keyword evidence="5" id="KW-0597">Phosphoprotein</keyword>
<keyword evidence="4" id="KW-1003">Cell membrane</keyword>
<evidence type="ECO:0000256" key="11">
    <source>
        <dbReference type="ARBA" id="ARBA00022989"/>
    </source>
</evidence>
<dbReference type="EMBL" id="JBHTLU010000054">
    <property type="protein sequence ID" value="MFD1225011.1"/>
    <property type="molecule type" value="Genomic_DNA"/>
</dbReference>
<feature type="transmembrane region" description="Helical" evidence="14">
    <location>
        <begin position="175"/>
        <end position="194"/>
    </location>
</feature>
<dbReference type="RefSeq" id="WP_345593950.1">
    <property type="nucleotide sequence ID" value="NZ_BAABJG010000051.1"/>
</dbReference>
<dbReference type="SMART" id="SM00304">
    <property type="entry name" value="HAMP"/>
    <property type="match status" value="1"/>
</dbReference>
<keyword evidence="12" id="KW-0902">Two-component regulatory system</keyword>
<evidence type="ECO:0000256" key="1">
    <source>
        <dbReference type="ARBA" id="ARBA00000085"/>
    </source>
</evidence>
<dbReference type="InterPro" id="IPR005467">
    <property type="entry name" value="His_kinase_dom"/>
</dbReference>
<comment type="subcellular location">
    <subcellularLocation>
        <location evidence="2">Cell membrane</location>
        <topology evidence="2">Multi-pass membrane protein</topology>
    </subcellularLocation>
</comment>
<dbReference type="Pfam" id="PF00512">
    <property type="entry name" value="HisKA"/>
    <property type="match status" value="1"/>
</dbReference>
<evidence type="ECO:0000256" key="13">
    <source>
        <dbReference type="ARBA" id="ARBA00023136"/>
    </source>
</evidence>
<dbReference type="InterPro" id="IPR003661">
    <property type="entry name" value="HisK_dim/P_dom"/>
</dbReference>
<dbReference type="Gene3D" id="3.30.565.10">
    <property type="entry name" value="Histidine kinase-like ATPase, C-terminal domain"/>
    <property type="match status" value="1"/>
</dbReference>
<dbReference type="PANTHER" id="PTHR45528">
    <property type="entry name" value="SENSOR HISTIDINE KINASE CPXA"/>
    <property type="match status" value="1"/>
</dbReference>
<gene>
    <name evidence="17" type="ORF">ACFQ4B_33450</name>
</gene>
<evidence type="ECO:0000313" key="18">
    <source>
        <dbReference type="Proteomes" id="UP001597180"/>
    </source>
</evidence>
<keyword evidence="8" id="KW-0547">Nucleotide-binding</keyword>
<dbReference type="PROSITE" id="PS50109">
    <property type="entry name" value="HIS_KIN"/>
    <property type="match status" value="1"/>
</dbReference>
<evidence type="ECO:0000256" key="3">
    <source>
        <dbReference type="ARBA" id="ARBA00012438"/>
    </source>
</evidence>
<name>A0ABW3UYI8_9BACL</name>
<dbReference type="Proteomes" id="UP001597180">
    <property type="component" value="Unassembled WGS sequence"/>
</dbReference>
<feature type="domain" description="HAMP" evidence="16">
    <location>
        <begin position="196"/>
        <end position="248"/>
    </location>
</feature>
<keyword evidence="9 17" id="KW-0418">Kinase</keyword>